<feature type="compositionally biased region" description="Low complexity" evidence="1">
    <location>
        <begin position="20"/>
        <end position="31"/>
    </location>
</feature>
<dbReference type="SUPFAM" id="SSF103612">
    <property type="entry name" value="SBT domain"/>
    <property type="match status" value="1"/>
</dbReference>
<organism evidence="3">
    <name type="scientific">Chlorella variabilis</name>
    <name type="common">Green alga</name>
    <dbReference type="NCBI Taxonomy" id="554065"/>
    <lineage>
        <taxon>Eukaryota</taxon>
        <taxon>Viridiplantae</taxon>
        <taxon>Chlorophyta</taxon>
        <taxon>core chlorophytes</taxon>
        <taxon>Trebouxiophyceae</taxon>
        <taxon>Chlorellales</taxon>
        <taxon>Chlorellaceae</taxon>
        <taxon>Chlorella clade</taxon>
        <taxon>Chlorella</taxon>
    </lineage>
</organism>
<dbReference type="Proteomes" id="UP000008141">
    <property type="component" value="Unassembled WGS sequence"/>
</dbReference>
<dbReference type="GO" id="GO:0003677">
    <property type="term" value="F:DNA binding"/>
    <property type="evidence" value="ECO:0007669"/>
    <property type="project" value="InterPro"/>
</dbReference>
<dbReference type="InParanoid" id="E1ZKV2"/>
<feature type="region of interest" description="Disordered" evidence="1">
    <location>
        <begin position="553"/>
        <end position="581"/>
    </location>
</feature>
<feature type="compositionally biased region" description="Pro residues" evidence="1">
    <location>
        <begin position="246"/>
        <end position="264"/>
    </location>
</feature>
<dbReference type="EMBL" id="GL433851">
    <property type="protein sequence ID" value="EFN53445.1"/>
    <property type="molecule type" value="Genomic_DNA"/>
</dbReference>
<dbReference type="GeneID" id="17353020"/>
<feature type="region of interest" description="Disordered" evidence="1">
    <location>
        <begin position="308"/>
        <end position="464"/>
    </location>
</feature>
<evidence type="ECO:0000313" key="2">
    <source>
        <dbReference type="EMBL" id="EFN53445.1"/>
    </source>
</evidence>
<gene>
    <name evidence="2" type="ORF">CHLNCDRAFT_136695</name>
</gene>
<feature type="compositionally biased region" description="Low complexity" evidence="1">
    <location>
        <begin position="131"/>
        <end position="143"/>
    </location>
</feature>
<dbReference type="AlphaFoldDB" id="E1ZKV2"/>
<feature type="compositionally biased region" description="Acidic residues" evidence="1">
    <location>
        <begin position="388"/>
        <end position="402"/>
    </location>
</feature>
<feature type="compositionally biased region" description="Low complexity" evidence="1">
    <location>
        <begin position="425"/>
        <end position="437"/>
    </location>
</feature>
<feature type="compositionally biased region" description="Basic residues" evidence="1">
    <location>
        <begin position="76"/>
        <end position="95"/>
    </location>
</feature>
<sequence>MPAGRASSCSHPRLKTPKHSSGGSQAQQGSAPTRTCRVPGCKEPLDPGYSECGKIHTLDAFDEGRHSCRDSLDRHQRNRLARRHERGQASSHRRAKQDAPVKQQPASEQSGRREQQQQQQQQQEAQEEAQEQPAPLLAPAPIQQTPPPPPPQQQQQPAAAAARPKRSRASAPLPARSEALSASASAQGAAPTRSYTSPTAQRSPGQQKQPPRQQRRQAPGPEAAALEQQDSVALPGLPQLAQLLPMPAPPPPPLPLPLPLPLPDAEPRRLAGPGWQPLRQQHQHQHQLQQHQQQGTVVEVAVRVHSTPWQHQPSWQQQQQQQQPWQHVAQVPLPPLPAPPQATEEEQHLPVPADLPLLSVMVEGGSDPSPSPHLVRQALQLLEHPELDGSDPEGEVPSEDEMASISQELGIPLKTAGSTPRSVSAIPGPAAAAAHQPGLPPASQRERGEARQGEPATKRARVEGSAAAAWLARSASARSGWGAALAPLPQAGTPTSGLSPAAAALSSIPSGDSSALTAIMPRAGSSALHPQQLTLAPAASSGPSHPSAAWLAADARLPPPPPLPSAAAPPPPFDLPPSSAALAPALSSNPVGMHLFDTTGLTSSINILVRPSDLRGGHWQHHAHTHAYTHRHAPSATRPQPDGSDGAEPGPF</sequence>
<dbReference type="OMA" id="ATERTTW"/>
<feature type="compositionally biased region" description="Low complexity" evidence="1">
    <location>
        <begin position="201"/>
        <end position="225"/>
    </location>
</feature>
<feature type="compositionally biased region" description="Low complexity" evidence="1">
    <location>
        <begin position="234"/>
        <end position="245"/>
    </location>
</feature>
<evidence type="ECO:0000313" key="3">
    <source>
        <dbReference type="Proteomes" id="UP000008141"/>
    </source>
</evidence>
<protein>
    <submittedName>
        <fullName evidence="2">Uncharacterized protein</fullName>
    </submittedName>
</protein>
<feature type="compositionally biased region" description="Low complexity" evidence="1">
    <location>
        <begin position="153"/>
        <end position="162"/>
    </location>
</feature>
<name>E1ZKV2_CHLVA</name>
<feature type="region of interest" description="Disordered" evidence="1">
    <location>
        <begin position="72"/>
        <end position="296"/>
    </location>
</feature>
<evidence type="ECO:0000256" key="1">
    <source>
        <dbReference type="SAM" id="MobiDB-lite"/>
    </source>
</evidence>
<dbReference type="RefSeq" id="XP_005845547.1">
    <property type="nucleotide sequence ID" value="XM_005845485.1"/>
</dbReference>
<feature type="compositionally biased region" description="Low complexity" evidence="1">
    <location>
        <begin position="308"/>
        <end position="331"/>
    </location>
</feature>
<reference evidence="2 3" key="1">
    <citation type="journal article" date="2010" name="Plant Cell">
        <title>The Chlorella variabilis NC64A genome reveals adaptation to photosymbiosis, coevolution with viruses, and cryptic sex.</title>
        <authorList>
            <person name="Blanc G."/>
            <person name="Duncan G."/>
            <person name="Agarkova I."/>
            <person name="Borodovsky M."/>
            <person name="Gurnon J."/>
            <person name="Kuo A."/>
            <person name="Lindquist E."/>
            <person name="Lucas S."/>
            <person name="Pangilinan J."/>
            <person name="Polle J."/>
            <person name="Salamov A."/>
            <person name="Terry A."/>
            <person name="Yamada T."/>
            <person name="Dunigan D.D."/>
            <person name="Grigoriev I.V."/>
            <person name="Claverie J.M."/>
            <person name="Van Etten J.L."/>
        </authorList>
    </citation>
    <scope>NUCLEOTIDE SEQUENCE [LARGE SCALE GENOMIC DNA]</scope>
    <source>
        <strain evidence="2 3">NC64A</strain>
    </source>
</reference>
<proteinExistence type="predicted"/>
<accession>E1ZKV2</accession>
<feature type="region of interest" description="Disordered" evidence="1">
    <location>
        <begin position="1"/>
        <end position="53"/>
    </location>
</feature>
<feature type="compositionally biased region" description="Low complexity" evidence="1">
    <location>
        <begin position="169"/>
        <end position="191"/>
    </location>
</feature>
<feature type="compositionally biased region" description="Basic and acidic residues" evidence="1">
    <location>
        <begin position="444"/>
        <end position="462"/>
    </location>
</feature>
<keyword evidence="3" id="KW-1185">Reference proteome</keyword>
<dbReference type="InterPro" id="IPR036893">
    <property type="entry name" value="SBP_sf"/>
</dbReference>
<dbReference type="KEGG" id="cvr:CHLNCDRAFT_136695"/>
<feature type="region of interest" description="Disordered" evidence="1">
    <location>
        <begin position="626"/>
        <end position="652"/>
    </location>
</feature>
<feature type="compositionally biased region" description="Pro residues" evidence="1">
    <location>
        <begin position="557"/>
        <end position="575"/>
    </location>
</feature>
<dbReference type="GO" id="GO:0005634">
    <property type="term" value="C:nucleus"/>
    <property type="evidence" value="ECO:0007669"/>
    <property type="project" value="InterPro"/>
</dbReference>